<sequence length="153" mass="16984">MLATTDGELGDGRIVVLREVVPEQQRVLVYTDRRSAKAAQLALHPWGTLVMWSPALGWQLRCRVALSLDTSGLSVTSRWARIKLSPAAQDYLSPLPPGTELDECEQAPPRDPEALAHFAVVDAQVQALDWLELHPDGQRRAIFEGGRARWVQP</sequence>
<evidence type="ECO:0000313" key="2">
    <source>
        <dbReference type="Proteomes" id="UP001303946"/>
    </source>
</evidence>
<dbReference type="RefSeq" id="WP_316702383.1">
    <property type="nucleotide sequence ID" value="NZ_CP136336.1"/>
</dbReference>
<dbReference type="InterPro" id="IPR012349">
    <property type="entry name" value="Split_barrel_FMN-bd"/>
</dbReference>
<dbReference type="Proteomes" id="UP001303946">
    <property type="component" value="Chromosome"/>
</dbReference>
<accession>A0ABZ0CWU0</accession>
<protein>
    <submittedName>
        <fullName evidence="1">Pyridoxamine 5'-phosphate oxidase</fullName>
    </submittedName>
</protein>
<name>A0ABZ0CWU0_9BURK</name>
<gene>
    <name evidence="1" type="ORF">RXV79_05050</name>
</gene>
<dbReference type="Gene3D" id="2.30.110.10">
    <property type="entry name" value="Electron Transport, Fmn-binding Protein, Chain A"/>
    <property type="match status" value="1"/>
</dbReference>
<organism evidence="1 2">
    <name type="scientific">Piscinibacter gummiphilus</name>
    <dbReference type="NCBI Taxonomy" id="946333"/>
    <lineage>
        <taxon>Bacteria</taxon>
        <taxon>Pseudomonadati</taxon>
        <taxon>Pseudomonadota</taxon>
        <taxon>Betaproteobacteria</taxon>
        <taxon>Burkholderiales</taxon>
        <taxon>Sphaerotilaceae</taxon>
        <taxon>Piscinibacter</taxon>
    </lineage>
</organism>
<proteinExistence type="predicted"/>
<dbReference type="SUPFAM" id="SSF50475">
    <property type="entry name" value="FMN-binding split barrel"/>
    <property type="match status" value="1"/>
</dbReference>
<evidence type="ECO:0000313" key="1">
    <source>
        <dbReference type="EMBL" id="WOB09430.1"/>
    </source>
</evidence>
<dbReference type="EMBL" id="CP136336">
    <property type="protein sequence ID" value="WOB09430.1"/>
    <property type="molecule type" value="Genomic_DNA"/>
</dbReference>
<keyword evidence="2" id="KW-1185">Reference proteome</keyword>
<reference evidence="1 2" key="1">
    <citation type="submission" date="2023-10" db="EMBL/GenBank/DDBJ databases">
        <title>Bacteria for the degradation of biodegradable plastic PBAT(Polybutylene adipate terephthalate).</title>
        <authorList>
            <person name="Weon H.-Y."/>
            <person name="Yeon J."/>
        </authorList>
    </citation>
    <scope>NUCLEOTIDE SEQUENCE [LARGE SCALE GENOMIC DNA]</scope>
    <source>
        <strain evidence="1 2">SBD 7-3</strain>
    </source>
</reference>